<feature type="chain" id="PRO_5015083790" description="RING-type domain-containing protein" evidence="4">
    <location>
        <begin position="20"/>
        <end position="210"/>
    </location>
</feature>
<proteinExistence type="predicted"/>
<keyword evidence="8" id="KW-1185">Reference proteome</keyword>
<evidence type="ECO:0000313" key="6">
    <source>
        <dbReference type="EMBL" id="PLW25165.1"/>
    </source>
</evidence>
<evidence type="ECO:0000313" key="7">
    <source>
        <dbReference type="EMBL" id="PLW28627.1"/>
    </source>
</evidence>
<feature type="domain" description="RING-type" evidence="5">
    <location>
        <begin position="113"/>
        <end position="161"/>
    </location>
</feature>
<evidence type="ECO:0000256" key="3">
    <source>
        <dbReference type="SAM" id="Phobius"/>
    </source>
</evidence>
<dbReference type="InterPro" id="IPR013083">
    <property type="entry name" value="Znf_RING/FYVE/PHD"/>
</dbReference>
<reference evidence="8 9" key="1">
    <citation type="submission" date="2017-11" db="EMBL/GenBank/DDBJ databases">
        <title>De novo assembly and phasing of dikaryotic genomes from two isolates of Puccinia coronata f. sp. avenae, the causal agent of oat crown rust.</title>
        <authorList>
            <person name="Miller M.E."/>
            <person name="Zhang Y."/>
            <person name="Omidvar V."/>
            <person name="Sperschneider J."/>
            <person name="Schwessinger B."/>
            <person name="Raley C."/>
            <person name="Palmer J.M."/>
            <person name="Garnica D."/>
            <person name="Upadhyaya N."/>
            <person name="Rathjen J."/>
            <person name="Taylor J.M."/>
            <person name="Park R.F."/>
            <person name="Dodds P.N."/>
            <person name="Hirsch C.D."/>
            <person name="Kianian S.F."/>
            <person name="Figueroa M."/>
        </authorList>
    </citation>
    <scope>NUCLEOTIDE SEQUENCE [LARGE SCALE GENOMIC DNA]</scope>
    <source>
        <strain evidence="6">12NC29</strain>
        <strain evidence="7">12SD80</strain>
    </source>
</reference>
<evidence type="ECO:0000256" key="1">
    <source>
        <dbReference type="PROSITE-ProRule" id="PRU00175"/>
    </source>
</evidence>
<keyword evidence="1" id="KW-0863">Zinc-finger</keyword>
<keyword evidence="1" id="KW-0479">Metal-binding</keyword>
<comment type="caution">
    <text evidence="7">The sequence shown here is derived from an EMBL/GenBank/DDBJ whole genome shotgun (WGS) entry which is preliminary data.</text>
</comment>
<dbReference type="Gene3D" id="3.30.40.10">
    <property type="entry name" value="Zinc/RING finger domain, C3HC4 (zinc finger)"/>
    <property type="match status" value="1"/>
</dbReference>
<protein>
    <recommendedName>
        <fullName evidence="5">RING-type domain-containing protein</fullName>
    </recommendedName>
</protein>
<gene>
    <name evidence="6" type="ORF">PCANC_25076</name>
    <name evidence="7" type="ORF">PCASD_21182</name>
</gene>
<feature type="region of interest" description="Disordered" evidence="2">
    <location>
        <begin position="43"/>
        <end position="105"/>
    </location>
</feature>
<feature type="transmembrane region" description="Helical" evidence="3">
    <location>
        <begin position="183"/>
        <end position="202"/>
    </location>
</feature>
<evidence type="ECO:0000256" key="2">
    <source>
        <dbReference type="SAM" id="MobiDB-lite"/>
    </source>
</evidence>
<sequence length="210" mass="23669">MQSYFFIVVLLLCTHLAIETNLATEQGVRCRRPLKEINPGLHVDYVPIPSDKQTGEMSGIREGAVGQPEEAKSARRSSCELVRSTEGREESSQEESASDVTTPATSQEDAMACMICLDEISDLRPSCMKTASTCGHPIHCGCYINAIQNDKRWIYQCPVCKGEVVLAPQEAFWENLDNYSRNFLFAFLPISLLLWIMIRMAWDSKERARK</sequence>
<keyword evidence="3" id="KW-1133">Transmembrane helix</keyword>
<name>A0A2N5TT11_9BASI</name>
<dbReference type="InterPro" id="IPR001841">
    <property type="entry name" value="Znf_RING"/>
</dbReference>
<dbReference type="GO" id="GO:0008270">
    <property type="term" value="F:zinc ion binding"/>
    <property type="evidence" value="ECO:0007669"/>
    <property type="project" value="UniProtKB-KW"/>
</dbReference>
<feature type="signal peptide" evidence="4">
    <location>
        <begin position="1"/>
        <end position="19"/>
    </location>
</feature>
<dbReference type="AlphaFoldDB" id="A0A2N5TT11"/>
<dbReference type="EMBL" id="PGCI01000359">
    <property type="protein sequence ID" value="PLW28627.1"/>
    <property type="molecule type" value="Genomic_DNA"/>
</dbReference>
<dbReference type="SMART" id="SM00184">
    <property type="entry name" value="RING"/>
    <property type="match status" value="1"/>
</dbReference>
<evidence type="ECO:0000259" key="5">
    <source>
        <dbReference type="PROSITE" id="PS50089"/>
    </source>
</evidence>
<dbReference type="EMBL" id="PGCJ01000642">
    <property type="protein sequence ID" value="PLW25165.1"/>
    <property type="molecule type" value="Genomic_DNA"/>
</dbReference>
<keyword evidence="3" id="KW-0472">Membrane</keyword>
<evidence type="ECO:0000256" key="4">
    <source>
        <dbReference type="SAM" id="SignalP"/>
    </source>
</evidence>
<keyword evidence="1" id="KW-0862">Zinc</keyword>
<accession>A0A2N5TT11</accession>
<dbReference type="Proteomes" id="UP000235388">
    <property type="component" value="Unassembled WGS sequence"/>
</dbReference>
<evidence type="ECO:0000313" key="9">
    <source>
        <dbReference type="Proteomes" id="UP000235392"/>
    </source>
</evidence>
<dbReference type="CDD" id="cd16448">
    <property type="entry name" value="RING-H2"/>
    <property type="match status" value="1"/>
</dbReference>
<dbReference type="Proteomes" id="UP000235392">
    <property type="component" value="Unassembled WGS sequence"/>
</dbReference>
<keyword evidence="3" id="KW-0812">Transmembrane</keyword>
<keyword evidence="4" id="KW-0732">Signal</keyword>
<organism evidence="7 9">
    <name type="scientific">Puccinia coronata f. sp. avenae</name>
    <dbReference type="NCBI Taxonomy" id="200324"/>
    <lineage>
        <taxon>Eukaryota</taxon>
        <taxon>Fungi</taxon>
        <taxon>Dikarya</taxon>
        <taxon>Basidiomycota</taxon>
        <taxon>Pucciniomycotina</taxon>
        <taxon>Pucciniomycetes</taxon>
        <taxon>Pucciniales</taxon>
        <taxon>Pucciniaceae</taxon>
        <taxon>Puccinia</taxon>
    </lineage>
</organism>
<dbReference type="PROSITE" id="PS50089">
    <property type="entry name" value="ZF_RING_2"/>
    <property type="match status" value="1"/>
</dbReference>
<evidence type="ECO:0000313" key="8">
    <source>
        <dbReference type="Proteomes" id="UP000235388"/>
    </source>
</evidence>
<dbReference type="SUPFAM" id="SSF57850">
    <property type="entry name" value="RING/U-box"/>
    <property type="match status" value="1"/>
</dbReference>